<feature type="compositionally biased region" description="Polar residues" evidence="1">
    <location>
        <begin position="10"/>
        <end position="27"/>
    </location>
</feature>
<reference evidence="2" key="1">
    <citation type="submission" date="2019-12" db="EMBL/GenBank/DDBJ databases">
        <title>Genome sequencing and annotation of Brassica cretica.</title>
        <authorList>
            <person name="Studholme D.J."/>
            <person name="Sarris P."/>
        </authorList>
    </citation>
    <scope>NUCLEOTIDE SEQUENCE</scope>
    <source>
        <strain evidence="2">PFS-109/04</strain>
        <tissue evidence="2">Leaf</tissue>
    </source>
</reference>
<proteinExistence type="predicted"/>
<accession>A0A8S9SLA9</accession>
<evidence type="ECO:0000256" key="1">
    <source>
        <dbReference type="SAM" id="MobiDB-lite"/>
    </source>
</evidence>
<dbReference type="Proteomes" id="UP000712600">
    <property type="component" value="Unassembled WGS sequence"/>
</dbReference>
<evidence type="ECO:0000313" key="2">
    <source>
        <dbReference type="EMBL" id="KAF3602326.1"/>
    </source>
</evidence>
<dbReference type="AlphaFoldDB" id="A0A8S9SLA9"/>
<name>A0A8S9SLA9_BRACR</name>
<gene>
    <name evidence="2" type="ORF">F2Q69_00035122</name>
</gene>
<sequence>MESGIKASTPMENLQSAQTRSNASGAVTASHVTTTDPPAVVTTTDTHAAVTADPPAATANPPVVVATTDPPAVVTTTNPHAAVTTSALVSSTTELHVDPTSATAHLATESTTPYPLPNTALPIASEPTDLLLRTVDVPLSSEKTLDSLTQAGGNVLDSISSVSPSDPNMCNNKSSLVVTNVLPSASTVLPPPKETQTSISEVNVSPIISPDSLPQTSEKFVPSLGSWAKPLLFKSPATPPEPCTPKDYDPVVVENQLAALWPTLNDGILNKQPKSNYPTRSFQPPVEKLPPPKLKADGSLCFPWAARLSPQSRNLYRAATPTYRLDGTPEVSIPSKVLWLGPENKDEYIIGKFHKCSLPPGAKKGLQSEADIMQPLHSSDIVLDHHVTDTTTASLPSSPLTQQVTHTASLNFFKTLPTLVDSSSTPITTLIMESSPSTFINTEVQGTYVVDPLTTTPMSCVFESPSRYTLLGDGDEAETRASCSLSLTRGTREIKPPAKYQDMDWKTVRGRGKRGRRGRGSHH</sequence>
<organism evidence="2 3">
    <name type="scientific">Brassica cretica</name>
    <name type="common">Mustard</name>
    <dbReference type="NCBI Taxonomy" id="69181"/>
    <lineage>
        <taxon>Eukaryota</taxon>
        <taxon>Viridiplantae</taxon>
        <taxon>Streptophyta</taxon>
        <taxon>Embryophyta</taxon>
        <taxon>Tracheophyta</taxon>
        <taxon>Spermatophyta</taxon>
        <taxon>Magnoliopsida</taxon>
        <taxon>eudicotyledons</taxon>
        <taxon>Gunneridae</taxon>
        <taxon>Pentapetalae</taxon>
        <taxon>rosids</taxon>
        <taxon>malvids</taxon>
        <taxon>Brassicales</taxon>
        <taxon>Brassicaceae</taxon>
        <taxon>Brassiceae</taxon>
        <taxon>Brassica</taxon>
    </lineage>
</organism>
<comment type="caution">
    <text evidence="2">The sequence shown here is derived from an EMBL/GenBank/DDBJ whole genome shotgun (WGS) entry which is preliminary data.</text>
</comment>
<dbReference type="EMBL" id="QGKX02000004">
    <property type="protein sequence ID" value="KAF3602326.1"/>
    <property type="molecule type" value="Genomic_DNA"/>
</dbReference>
<protein>
    <submittedName>
        <fullName evidence="2">Uncharacterized protein</fullName>
    </submittedName>
</protein>
<evidence type="ECO:0000313" key="3">
    <source>
        <dbReference type="Proteomes" id="UP000712600"/>
    </source>
</evidence>
<feature type="region of interest" description="Disordered" evidence="1">
    <location>
        <begin position="1"/>
        <end position="39"/>
    </location>
</feature>